<feature type="region of interest" description="Disordered" evidence="1">
    <location>
        <begin position="127"/>
        <end position="146"/>
    </location>
</feature>
<proteinExistence type="predicted"/>
<evidence type="ECO:0008006" key="4">
    <source>
        <dbReference type="Google" id="ProtNLM"/>
    </source>
</evidence>
<reference evidence="3" key="2">
    <citation type="submission" date="2015-01" db="EMBL/GenBank/DDBJ databases">
        <title>Evolutionary Origins and Diversification of the Mycorrhizal Mutualists.</title>
        <authorList>
            <consortium name="DOE Joint Genome Institute"/>
            <consortium name="Mycorrhizal Genomics Consortium"/>
            <person name="Kohler A."/>
            <person name="Kuo A."/>
            <person name="Nagy L.G."/>
            <person name="Floudas D."/>
            <person name="Copeland A."/>
            <person name="Barry K.W."/>
            <person name="Cichocki N."/>
            <person name="Veneault-Fourrey C."/>
            <person name="LaButti K."/>
            <person name="Lindquist E.A."/>
            <person name="Lipzen A."/>
            <person name="Lundell T."/>
            <person name="Morin E."/>
            <person name="Murat C."/>
            <person name="Riley R."/>
            <person name="Ohm R."/>
            <person name="Sun H."/>
            <person name="Tunlid A."/>
            <person name="Henrissat B."/>
            <person name="Grigoriev I.V."/>
            <person name="Hibbett D.S."/>
            <person name="Martin F."/>
        </authorList>
    </citation>
    <scope>NUCLEOTIDE SEQUENCE [LARGE SCALE GENOMIC DNA]</scope>
    <source>
        <strain evidence="3">Foug A</strain>
    </source>
</reference>
<reference evidence="2 3" key="1">
    <citation type="submission" date="2014-04" db="EMBL/GenBank/DDBJ databases">
        <authorList>
            <consortium name="DOE Joint Genome Institute"/>
            <person name="Kuo A."/>
            <person name="Kohler A."/>
            <person name="Nagy L.G."/>
            <person name="Floudas D."/>
            <person name="Copeland A."/>
            <person name="Barry K.W."/>
            <person name="Cichocki N."/>
            <person name="Veneault-Fourrey C."/>
            <person name="LaButti K."/>
            <person name="Lindquist E.A."/>
            <person name="Lipzen A."/>
            <person name="Lundell T."/>
            <person name="Morin E."/>
            <person name="Murat C."/>
            <person name="Sun H."/>
            <person name="Tunlid A."/>
            <person name="Henrissat B."/>
            <person name="Grigoriev I.V."/>
            <person name="Hibbett D.S."/>
            <person name="Martin F."/>
            <person name="Nordberg H.P."/>
            <person name="Cantor M.N."/>
            <person name="Hua S.X."/>
        </authorList>
    </citation>
    <scope>NUCLEOTIDE SEQUENCE [LARGE SCALE GENOMIC DNA]</scope>
    <source>
        <strain evidence="2 3">Foug A</strain>
    </source>
</reference>
<keyword evidence="3" id="KW-1185">Reference proteome</keyword>
<feature type="region of interest" description="Disordered" evidence="1">
    <location>
        <begin position="1"/>
        <end position="20"/>
    </location>
</feature>
<organism evidence="2 3">
    <name type="scientific">Scleroderma citrinum Foug A</name>
    <dbReference type="NCBI Taxonomy" id="1036808"/>
    <lineage>
        <taxon>Eukaryota</taxon>
        <taxon>Fungi</taxon>
        <taxon>Dikarya</taxon>
        <taxon>Basidiomycota</taxon>
        <taxon>Agaricomycotina</taxon>
        <taxon>Agaricomycetes</taxon>
        <taxon>Agaricomycetidae</taxon>
        <taxon>Boletales</taxon>
        <taxon>Sclerodermatineae</taxon>
        <taxon>Sclerodermataceae</taxon>
        <taxon>Scleroderma</taxon>
    </lineage>
</organism>
<protein>
    <recommendedName>
        <fullName evidence="4">BED-type domain-containing protein</fullName>
    </recommendedName>
</protein>
<accession>A0A0C2ZN13</accession>
<dbReference type="EMBL" id="KN822164">
    <property type="protein sequence ID" value="KIM54017.1"/>
    <property type="molecule type" value="Genomic_DNA"/>
</dbReference>
<name>A0A0C2ZN13_9AGAM</name>
<dbReference type="OrthoDB" id="2682078at2759"/>
<dbReference type="AlphaFoldDB" id="A0A0C2ZN13"/>
<dbReference type="Proteomes" id="UP000053989">
    <property type="component" value="Unassembled WGS sequence"/>
</dbReference>
<sequence>MDTTRSTPVTDPLMTDTRTNTPGTSADVHFFFMKTKGEESVCNHCRELRDKDPDAFPSGLRFSYQPHTTNANLRNHILSNHLHTYLDEAEKNGWQIFLEYVRDTFTNGYTCSTIREALRRPGVTIRSLPPAPMTNSNPSQPLPSAPALTSLEAGLPSFSQATLHEHLMRFILSDDQVRFSPLVFRHNSILLTL</sequence>
<dbReference type="InParanoid" id="A0A0C2ZN13"/>
<gene>
    <name evidence="2" type="ORF">SCLCIDRAFT_137653</name>
</gene>
<evidence type="ECO:0000256" key="1">
    <source>
        <dbReference type="SAM" id="MobiDB-lite"/>
    </source>
</evidence>
<evidence type="ECO:0000313" key="3">
    <source>
        <dbReference type="Proteomes" id="UP000053989"/>
    </source>
</evidence>
<evidence type="ECO:0000313" key="2">
    <source>
        <dbReference type="EMBL" id="KIM54017.1"/>
    </source>
</evidence>
<dbReference type="HOGENOM" id="CLU_072868_1_0_1"/>